<proteinExistence type="predicted"/>
<comment type="caution">
    <text evidence="1">The sequence shown here is derived from an EMBL/GenBank/DDBJ whole genome shotgun (WGS) entry which is preliminary data.</text>
</comment>
<gene>
    <name evidence="1" type="ORF">GCM10011574_03680</name>
</gene>
<dbReference type="AlphaFoldDB" id="A0A8H9GX14"/>
<reference evidence="1" key="2">
    <citation type="submission" date="2020-09" db="EMBL/GenBank/DDBJ databases">
        <authorList>
            <person name="Sun Q."/>
            <person name="Zhou Y."/>
        </authorList>
    </citation>
    <scope>NUCLEOTIDE SEQUENCE</scope>
    <source>
        <strain evidence="1">CGMCC 4.7138</strain>
    </source>
</reference>
<dbReference type="EMBL" id="BMMN01000001">
    <property type="protein sequence ID" value="GGN98713.1"/>
    <property type="molecule type" value="Genomic_DNA"/>
</dbReference>
<organism evidence="1 2">
    <name type="scientific">Microbispora bryophytorum</name>
    <dbReference type="NCBI Taxonomy" id="1460882"/>
    <lineage>
        <taxon>Bacteria</taxon>
        <taxon>Bacillati</taxon>
        <taxon>Actinomycetota</taxon>
        <taxon>Actinomycetes</taxon>
        <taxon>Streptosporangiales</taxon>
        <taxon>Streptosporangiaceae</taxon>
        <taxon>Microbispora</taxon>
    </lineage>
</organism>
<keyword evidence="2" id="KW-1185">Reference proteome</keyword>
<sequence length="89" mass="9831">MGRRVGDVEFDARGGGYAEQIVEEFLIVGYGQWAWHRCLPVVPDDSVFGRTTMREAATGAGERTAFCGRSPACGQDRIVRVVHYWPQAG</sequence>
<reference evidence="1" key="1">
    <citation type="journal article" date="2014" name="Int. J. Syst. Evol. Microbiol.">
        <title>Complete genome sequence of Corynebacterium casei LMG S-19264T (=DSM 44701T), isolated from a smear-ripened cheese.</title>
        <authorList>
            <consortium name="US DOE Joint Genome Institute (JGI-PGF)"/>
            <person name="Walter F."/>
            <person name="Albersmeier A."/>
            <person name="Kalinowski J."/>
            <person name="Ruckert C."/>
        </authorList>
    </citation>
    <scope>NUCLEOTIDE SEQUENCE</scope>
    <source>
        <strain evidence="1">CGMCC 4.7138</strain>
    </source>
</reference>
<dbReference type="Proteomes" id="UP000653480">
    <property type="component" value="Unassembled WGS sequence"/>
</dbReference>
<protein>
    <submittedName>
        <fullName evidence="1">Uncharacterized protein</fullName>
    </submittedName>
</protein>
<accession>A0A8H9GX14</accession>
<evidence type="ECO:0000313" key="1">
    <source>
        <dbReference type="EMBL" id="GGN98713.1"/>
    </source>
</evidence>
<name>A0A8H9GX14_9ACTN</name>
<evidence type="ECO:0000313" key="2">
    <source>
        <dbReference type="Proteomes" id="UP000653480"/>
    </source>
</evidence>